<dbReference type="AlphaFoldDB" id="A0A813HWU0"/>
<dbReference type="EMBL" id="CAJNNV010033365">
    <property type="protein sequence ID" value="CAE8643466.1"/>
    <property type="molecule type" value="Genomic_DNA"/>
</dbReference>
<evidence type="ECO:0000256" key="6">
    <source>
        <dbReference type="ARBA" id="ARBA00022967"/>
    </source>
</evidence>
<name>A0A813HWU0_POLGL</name>
<feature type="non-terminal residue" evidence="11">
    <location>
        <position position="701"/>
    </location>
</feature>
<dbReference type="PANTHER" id="PTHR31998">
    <property type="entry name" value="K(+)-INSENSITIVE PYROPHOSPHATE-ENERGIZED PROTON PUMP"/>
    <property type="match status" value="1"/>
</dbReference>
<feature type="compositionally biased region" description="Low complexity" evidence="10">
    <location>
        <begin position="598"/>
        <end position="614"/>
    </location>
</feature>
<dbReference type="GO" id="GO:0004427">
    <property type="term" value="F:inorganic diphosphate phosphatase activity"/>
    <property type="evidence" value="ECO:0007669"/>
    <property type="project" value="InterPro"/>
</dbReference>
<keyword evidence="4" id="KW-0812">Transmembrane</keyword>
<accession>A0A813HWU0</accession>
<evidence type="ECO:0000256" key="4">
    <source>
        <dbReference type="ARBA" id="ARBA00022692"/>
    </source>
</evidence>
<keyword evidence="5" id="KW-0460">Magnesium</keyword>
<dbReference type="GO" id="GO:0009678">
    <property type="term" value="F:diphosphate hydrolysis-driven proton transmembrane transporter activity"/>
    <property type="evidence" value="ECO:0007669"/>
    <property type="project" value="UniProtKB-EC"/>
</dbReference>
<comment type="subcellular location">
    <subcellularLocation>
        <location evidence="1">Endomembrane system</location>
        <topology evidence="1">Multi-pass membrane protein</topology>
    </subcellularLocation>
</comment>
<evidence type="ECO:0000256" key="10">
    <source>
        <dbReference type="SAM" id="MobiDB-lite"/>
    </source>
</evidence>
<gene>
    <name evidence="11" type="ORF">PGLA1383_LOCUS57806</name>
</gene>
<evidence type="ECO:0000256" key="5">
    <source>
        <dbReference type="ARBA" id="ARBA00022842"/>
    </source>
</evidence>
<dbReference type="GO" id="GO:0012505">
    <property type="term" value="C:endomembrane system"/>
    <property type="evidence" value="ECO:0007669"/>
    <property type="project" value="UniProtKB-SubCell"/>
</dbReference>
<protein>
    <recommendedName>
        <fullName evidence="2">H(+)-exporting diphosphatase</fullName>
        <ecNumber evidence="2">7.1.3.1</ecNumber>
    </recommendedName>
</protein>
<evidence type="ECO:0000313" key="12">
    <source>
        <dbReference type="Proteomes" id="UP000654075"/>
    </source>
</evidence>
<comment type="caution">
    <text evidence="11">The sequence shown here is derived from an EMBL/GenBank/DDBJ whole genome shotgun (WGS) entry which is preliminary data.</text>
</comment>
<dbReference type="GO" id="GO:0016020">
    <property type="term" value="C:membrane"/>
    <property type="evidence" value="ECO:0007669"/>
    <property type="project" value="InterPro"/>
</dbReference>
<dbReference type="Proteomes" id="UP000654075">
    <property type="component" value="Unassembled WGS sequence"/>
</dbReference>
<keyword evidence="6" id="KW-1278">Translocase</keyword>
<reference evidence="11" key="1">
    <citation type="submission" date="2021-02" db="EMBL/GenBank/DDBJ databases">
        <authorList>
            <person name="Dougan E. K."/>
            <person name="Rhodes N."/>
            <person name="Thang M."/>
            <person name="Chan C."/>
        </authorList>
    </citation>
    <scope>NUCLEOTIDE SEQUENCE</scope>
</reference>
<evidence type="ECO:0000256" key="7">
    <source>
        <dbReference type="ARBA" id="ARBA00022989"/>
    </source>
</evidence>
<keyword evidence="12" id="KW-1185">Reference proteome</keyword>
<evidence type="ECO:0000256" key="8">
    <source>
        <dbReference type="ARBA" id="ARBA00023065"/>
    </source>
</evidence>
<evidence type="ECO:0000256" key="3">
    <source>
        <dbReference type="ARBA" id="ARBA00022448"/>
    </source>
</evidence>
<feature type="non-terminal residue" evidence="11">
    <location>
        <position position="1"/>
    </location>
</feature>
<feature type="region of interest" description="Disordered" evidence="10">
    <location>
        <begin position="597"/>
        <end position="632"/>
    </location>
</feature>
<dbReference type="InterPro" id="IPR004131">
    <property type="entry name" value="PPase-energised_H-pump"/>
</dbReference>
<evidence type="ECO:0000256" key="9">
    <source>
        <dbReference type="ARBA" id="ARBA00023136"/>
    </source>
</evidence>
<feature type="compositionally biased region" description="Basic and acidic residues" evidence="10">
    <location>
        <begin position="619"/>
        <end position="632"/>
    </location>
</feature>
<evidence type="ECO:0000313" key="11">
    <source>
        <dbReference type="EMBL" id="CAE8643466.1"/>
    </source>
</evidence>
<evidence type="ECO:0000256" key="1">
    <source>
        <dbReference type="ARBA" id="ARBA00004127"/>
    </source>
</evidence>
<keyword evidence="3" id="KW-0813">Transport</keyword>
<proteinExistence type="predicted"/>
<sequence length="701" mass="72906">DDYGNPACVADNVGDNVGNIAAGEQVSLSLLAEATCFALVLAAACPGLKDLWARPKYTLLIPLRALIWESSPCRCGACGGIYMEVADVDADLSGQNDYGLEEDDYGNPACVADNVDDNGSSSLLAEASCFALLAGASTQGSQTRMRTFQARTTGLEEDDYGNPACVADNVDDHVGNIAGRSAGLFISFAEANCAALVLVATCPDLKDSWASPMYPLLTSSTGVALGDPHPAVKEPVSMEEALKGILVISTVRMTPVTILLSMWYVMEGFKTDGRLAQWLRRRALRACGRGVHTEAAGLGADLSGKNDPSLVRRAARVAMPALTLLLPGRVVSLVLLGRTLPALVHQVASPALLAHTLPALAHQMAIHALLAQPPPALGHRQSGSSSCTSCDARTYYPTAGWQSYGLVEDDYGNPACVADNVGDNVGNIAAGEQVSLSLLAEATCFALVLAAACPGLKDLWARPKYTLLIPLRALIWESSPCRCGACGGIYMEVADVDADLSGAELAGASTQGSQTRMRTFQARTTGLEEDDYGNPACVADNVDDHVGNIAGRSAGLFISFAEATCAALVLVATCPDLKDSWASPMYPLLTSSTGVALGDPHPAGAEPGAPSEGACQHGRGPEGHPGDQHSADDASYNLAVHVVPARGVQDGREVGAGEVVVQATAGYGLSGSAVALFGRVGGASTRRPQAWVRTFRARTTR</sequence>
<dbReference type="EC" id="7.1.3.1" evidence="2"/>
<keyword evidence="7" id="KW-1133">Transmembrane helix</keyword>
<keyword evidence="9" id="KW-0472">Membrane</keyword>
<organism evidence="11 12">
    <name type="scientific">Polarella glacialis</name>
    <name type="common">Dinoflagellate</name>
    <dbReference type="NCBI Taxonomy" id="89957"/>
    <lineage>
        <taxon>Eukaryota</taxon>
        <taxon>Sar</taxon>
        <taxon>Alveolata</taxon>
        <taxon>Dinophyceae</taxon>
        <taxon>Suessiales</taxon>
        <taxon>Suessiaceae</taxon>
        <taxon>Polarella</taxon>
    </lineage>
</organism>
<dbReference type="Pfam" id="PF03030">
    <property type="entry name" value="H_PPase"/>
    <property type="match status" value="3"/>
</dbReference>
<keyword evidence="8" id="KW-0406">Ion transport</keyword>
<evidence type="ECO:0000256" key="2">
    <source>
        <dbReference type="ARBA" id="ARBA00013242"/>
    </source>
</evidence>